<dbReference type="SUPFAM" id="SSF58104">
    <property type="entry name" value="Methyl-accepting chemotaxis protein (MCP) signaling domain"/>
    <property type="match status" value="1"/>
</dbReference>
<evidence type="ECO:0000313" key="5">
    <source>
        <dbReference type="Proteomes" id="UP000342249"/>
    </source>
</evidence>
<protein>
    <submittedName>
        <fullName evidence="4">Chemotaxis protein</fullName>
    </submittedName>
</protein>
<dbReference type="GO" id="GO:0016020">
    <property type="term" value="C:membrane"/>
    <property type="evidence" value="ECO:0007669"/>
    <property type="project" value="InterPro"/>
</dbReference>
<dbReference type="PROSITE" id="PS50111">
    <property type="entry name" value="CHEMOTAXIS_TRANSDUC_2"/>
    <property type="match status" value="1"/>
</dbReference>
<evidence type="ECO:0000259" key="3">
    <source>
        <dbReference type="PROSITE" id="PS50111"/>
    </source>
</evidence>
<comment type="caution">
    <text evidence="4">The sequence shown here is derived from an EMBL/GenBank/DDBJ whole genome shotgun (WGS) entry which is preliminary data.</text>
</comment>
<sequence length="282" mass="31105">MTNILLRLIDFIRELAFSISSEVDCNVNIMGDGGEIIASTSIERIGTIHEGAKRIMSGEVFEIAISAEDAHKLRGAKPGYNMSIMYENKVIGVIGISGEPIIVKPIARIACSFIVSQIKQYMKNELINKTIVEIMSSIQQVAEDVQQQATASQKQASKLNILSENAETIKSKLNNTNKILYFIKEIADQTNLLGLNAAIEAARAGENGRGFTVVANEIRKLSKDSSNSVAQINATLKDFNNYITLITNTIVDVSKNSYSFWQSMEGIAKEMEIIKKNMINIH</sequence>
<evidence type="ECO:0000256" key="1">
    <source>
        <dbReference type="ARBA" id="ARBA00023224"/>
    </source>
</evidence>
<dbReference type="PANTHER" id="PTHR32089:SF112">
    <property type="entry name" value="LYSOZYME-LIKE PROTEIN-RELATED"/>
    <property type="match status" value="1"/>
</dbReference>
<dbReference type="EMBL" id="SPSF01000012">
    <property type="protein sequence ID" value="MPQ61062.1"/>
    <property type="molecule type" value="Genomic_DNA"/>
</dbReference>
<dbReference type="Pfam" id="PF00015">
    <property type="entry name" value="MCPsignal"/>
    <property type="match status" value="1"/>
</dbReference>
<dbReference type="PANTHER" id="PTHR32089">
    <property type="entry name" value="METHYL-ACCEPTING CHEMOTAXIS PROTEIN MCPB"/>
    <property type="match status" value="1"/>
</dbReference>
<dbReference type="InterPro" id="IPR004089">
    <property type="entry name" value="MCPsignal_dom"/>
</dbReference>
<dbReference type="Proteomes" id="UP000342249">
    <property type="component" value="Unassembled WGS sequence"/>
</dbReference>
<keyword evidence="1 2" id="KW-0807">Transducer</keyword>
<dbReference type="AlphaFoldDB" id="A0A5N7IX63"/>
<dbReference type="Pfam" id="PF05651">
    <property type="entry name" value="Diacid_rec"/>
    <property type="match status" value="1"/>
</dbReference>
<name>A0A5N7IX63_9CLOT</name>
<gene>
    <name evidence="4" type="ORF">E4V82_02885</name>
</gene>
<dbReference type="Gene3D" id="1.10.287.950">
    <property type="entry name" value="Methyl-accepting chemotaxis protein"/>
    <property type="match status" value="1"/>
</dbReference>
<accession>A0A5N7IX63</accession>
<evidence type="ECO:0000256" key="2">
    <source>
        <dbReference type="PROSITE-ProRule" id="PRU00284"/>
    </source>
</evidence>
<dbReference type="InterPro" id="IPR008599">
    <property type="entry name" value="Diacid_rec"/>
</dbReference>
<organism evidence="4 5">
    <name type="scientific">Clostridium estertheticum</name>
    <dbReference type="NCBI Taxonomy" id="238834"/>
    <lineage>
        <taxon>Bacteria</taxon>
        <taxon>Bacillati</taxon>
        <taxon>Bacillota</taxon>
        <taxon>Clostridia</taxon>
        <taxon>Eubacteriales</taxon>
        <taxon>Clostridiaceae</taxon>
        <taxon>Clostridium</taxon>
    </lineage>
</organism>
<proteinExistence type="predicted"/>
<reference evidence="4 5" key="1">
    <citation type="journal article" date="2019" name="Lett. Appl. Microbiol.">
        <title>A case of 'blown pack' spoilage of vacuum-packaged pork likely associated with Clostridium estertheticum in Canada.</title>
        <authorList>
            <person name="Zhang P."/>
            <person name="Ward P."/>
            <person name="McMullen L.M."/>
            <person name="Yang X."/>
        </authorList>
    </citation>
    <scope>NUCLEOTIDE SEQUENCE [LARGE SCALE GENOMIC DNA]</scope>
    <source>
        <strain evidence="4 5">MA19</strain>
    </source>
</reference>
<dbReference type="RefSeq" id="WP_152750241.1">
    <property type="nucleotide sequence ID" value="NZ_JAHLDQ010000031.1"/>
</dbReference>
<evidence type="ECO:0000313" key="4">
    <source>
        <dbReference type="EMBL" id="MPQ61062.1"/>
    </source>
</evidence>
<dbReference type="SMART" id="SM00283">
    <property type="entry name" value="MA"/>
    <property type="match status" value="1"/>
</dbReference>
<feature type="domain" description="Methyl-accepting transducer" evidence="3">
    <location>
        <begin position="125"/>
        <end position="237"/>
    </location>
</feature>
<dbReference type="GO" id="GO:0007165">
    <property type="term" value="P:signal transduction"/>
    <property type="evidence" value="ECO:0007669"/>
    <property type="project" value="UniProtKB-KW"/>
</dbReference>